<feature type="compositionally biased region" description="Low complexity" evidence="1">
    <location>
        <begin position="55"/>
        <end position="74"/>
    </location>
</feature>
<reference evidence="2 3" key="1">
    <citation type="submission" date="2023-09" db="EMBL/GenBank/DDBJ databases">
        <title>Streptomyces sp. nov.: A antagonism against Alternaria gaisen Producing Streptochlin, Isolated from Tamarix root soil.</title>
        <authorList>
            <person name="Chen Y."/>
        </authorList>
    </citation>
    <scope>NUCLEOTIDE SEQUENCE [LARGE SCALE GENOMIC DNA]</scope>
    <source>
        <strain evidence="2 3">TRM76323</strain>
    </source>
</reference>
<accession>A0ABU3QD34</accession>
<evidence type="ECO:0000313" key="2">
    <source>
        <dbReference type="EMBL" id="MDT9680686.1"/>
    </source>
</evidence>
<comment type="caution">
    <text evidence="2">The sequence shown here is derived from an EMBL/GenBank/DDBJ whole genome shotgun (WGS) entry which is preliminary data.</text>
</comment>
<evidence type="ECO:0000256" key="1">
    <source>
        <dbReference type="SAM" id="MobiDB-lite"/>
    </source>
</evidence>
<dbReference type="RefSeq" id="WP_315875677.1">
    <property type="nucleotide sequence ID" value="NZ_JAWCTQ010000001.1"/>
</dbReference>
<sequence length="104" mass="9795">MSAVGATAACAETEAGRGLRTREAAGPAAAGTAPPRIPDVRAAHGGPVPPPPVGGVPAAAPPAVLLRAPGAGSRARSRKAGEPLEAAGSPALFPLATGVPGTPA</sequence>
<feature type="region of interest" description="Disordered" evidence="1">
    <location>
        <begin position="1"/>
        <end position="104"/>
    </location>
</feature>
<name>A0ABU3QD34_9ACTN</name>
<dbReference type="Proteomes" id="UP001250181">
    <property type="component" value="Unassembled WGS sequence"/>
</dbReference>
<dbReference type="EMBL" id="JAWCTQ010000001">
    <property type="protein sequence ID" value="MDT9680686.1"/>
    <property type="molecule type" value="Genomic_DNA"/>
</dbReference>
<keyword evidence="3" id="KW-1185">Reference proteome</keyword>
<feature type="compositionally biased region" description="Low complexity" evidence="1">
    <location>
        <begin position="1"/>
        <end position="13"/>
    </location>
</feature>
<organism evidence="2 3">
    <name type="scientific">Streptomyces tamarix</name>
    <dbReference type="NCBI Taxonomy" id="3078565"/>
    <lineage>
        <taxon>Bacteria</taxon>
        <taxon>Bacillati</taxon>
        <taxon>Actinomycetota</taxon>
        <taxon>Actinomycetes</taxon>
        <taxon>Kitasatosporales</taxon>
        <taxon>Streptomycetaceae</taxon>
        <taxon>Streptomyces</taxon>
    </lineage>
</organism>
<feature type="compositionally biased region" description="Basic and acidic residues" evidence="1">
    <location>
        <begin position="14"/>
        <end position="23"/>
    </location>
</feature>
<feature type="compositionally biased region" description="Low complexity" evidence="1">
    <location>
        <begin position="24"/>
        <end position="34"/>
    </location>
</feature>
<proteinExistence type="predicted"/>
<gene>
    <name evidence="2" type="ORF">RND61_01075</name>
</gene>
<evidence type="ECO:0000313" key="3">
    <source>
        <dbReference type="Proteomes" id="UP001250181"/>
    </source>
</evidence>
<protein>
    <submittedName>
        <fullName evidence="2">Uncharacterized protein</fullName>
    </submittedName>
</protein>